<dbReference type="SUPFAM" id="SSF48371">
    <property type="entry name" value="ARM repeat"/>
    <property type="match status" value="1"/>
</dbReference>
<evidence type="ECO:0000256" key="1">
    <source>
        <dbReference type="ARBA" id="ARBA00022448"/>
    </source>
</evidence>
<dbReference type="Proteomes" id="UP000237144">
    <property type="component" value="Unassembled WGS sequence"/>
</dbReference>
<evidence type="ECO:0000313" key="7">
    <source>
        <dbReference type="Proteomes" id="UP000237144"/>
    </source>
</evidence>
<dbReference type="Pfam" id="PF23411">
    <property type="entry name" value="Beta-prop_Vps41"/>
    <property type="match status" value="1"/>
</dbReference>
<dbReference type="InterPro" id="IPR045111">
    <property type="entry name" value="Vps41/Vps8"/>
</dbReference>
<organism evidence="6 7">
    <name type="scientific">Rhodotorula taiwanensis</name>
    <dbReference type="NCBI Taxonomy" id="741276"/>
    <lineage>
        <taxon>Eukaryota</taxon>
        <taxon>Fungi</taxon>
        <taxon>Dikarya</taxon>
        <taxon>Basidiomycota</taxon>
        <taxon>Pucciniomycotina</taxon>
        <taxon>Microbotryomycetes</taxon>
        <taxon>Sporidiobolales</taxon>
        <taxon>Sporidiobolaceae</taxon>
        <taxon>Rhodotorula</taxon>
    </lineage>
</organism>
<dbReference type="OrthoDB" id="244107at2759"/>
<dbReference type="GO" id="GO:0006623">
    <property type="term" value="P:protein targeting to vacuole"/>
    <property type="evidence" value="ECO:0007669"/>
    <property type="project" value="InterPro"/>
</dbReference>
<protein>
    <recommendedName>
        <fullName evidence="5">Vps41 beta-propeller domain-containing protein</fullName>
    </recommendedName>
</protein>
<dbReference type="InterPro" id="IPR011990">
    <property type="entry name" value="TPR-like_helical_dom_sf"/>
</dbReference>
<proteinExistence type="predicted"/>
<dbReference type="GO" id="GO:0034058">
    <property type="term" value="P:endosomal vesicle fusion"/>
    <property type="evidence" value="ECO:0007669"/>
    <property type="project" value="TreeGrafter"/>
</dbReference>
<dbReference type="Gene3D" id="1.25.40.10">
    <property type="entry name" value="Tetratricopeptide repeat domain"/>
    <property type="match status" value="1"/>
</dbReference>
<feature type="compositionally biased region" description="Acidic residues" evidence="4">
    <location>
        <begin position="123"/>
        <end position="142"/>
    </location>
</feature>
<dbReference type="EMBL" id="PJQD01000097">
    <property type="protein sequence ID" value="POY70745.1"/>
    <property type="molecule type" value="Genomic_DNA"/>
</dbReference>
<reference evidence="6 7" key="1">
    <citation type="journal article" date="2018" name="Front. Microbiol.">
        <title>Prospects for Fungal Bioremediation of Acidic Radioactive Waste Sites: Characterization and Genome Sequence of Rhodotorula taiwanensis MD1149.</title>
        <authorList>
            <person name="Tkavc R."/>
            <person name="Matrosova V.Y."/>
            <person name="Grichenko O.E."/>
            <person name="Gostincar C."/>
            <person name="Volpe R.P."/>
            <person name="Klimenkova P."/>
            <person name="Gaidamakova E.K."/>
            <person name="Zhou C.E."/>
            <person name="Stewart B.J."/>
            <person name="Lyman M.G."/>
            <person name="Malfatti S.A."/>
            <person name="Rubinfeld B."/>
            <person name="Courtot M."/>
            <person name="Singh J."/>
            <person name="Dalgard C.L."/>
            <person name="Hamilton T."/>
            <person name="Frey K.G."/>
            <person name="Gunde-Cimerman N."/>
            <person name="Dugan L."/>
            <person name="Daly M.J."/>
        </authorList>
    </citation>
    <scope>NUCLEOTIDE SEQUENCE [LARGE SCALE GENOMIC DNA]</scope>
    <source>
        <strain evidence="6 7">MD1149</strain>
    </source>
</reference>
<dbReference type="Pfam" id="PF23556">
    <property type="entry name" value="TPR_Vps41"/>
    <property type="match status" value="1"/>
</dbReference>
<dbReference type="InterPro" id="IPR036322">
    <property type="entry name" value="WD40_repeat_dom_sf"/>
</dbReference>
<dbReference type="PROSITE" id="PS50236">
    <property type="entry name" value="CHCR"/>
    <property type="match status" value="1"/>
</dbReference>
<name>A0A2S5B1V6_9BASI</name>
<dbReference type="PANTHER" id="PTHR12616">
    <property type="entry name" value="VACUOLAR PROTEIN SORTING VPS41"/>
    <property type="match status" value="1"/>
</dbReference>
<accession>A0A2S5B1V6</accession>
<dbReference type="SUPFAM" id="SSF50978">
    <property type="entry name" value="WD40 repeat-like"/>
    <property type="match status" value="1"/>
</dbReference>
<dbReference type="InterPro" id="IPR016024">
    <property type="entry name" value="ARM-type_fold"/>
</dbReference>
<dbReference type="STRING" id="741276.A0A2S5B1V6"/>
<feature type="region of interest" description="Disordered" evidence="4">
    <location>
        <begin position="1"/>
        <end position="230"/>
    </location>
</feature>
<dbReference type="InterPro" id="IPR000547">
    <property type="entry name" value="Clathrin_H-chain/VPS_repeat"/>
</dbReference>
<dbReference type="InterPro" id="IPR057780">
    <property type="entry name" value="Beta-prop_Vps41"/>
</dbReference>
<feature type="domain" description="Vps41 beta-propeller" evidence="5">
    <location>
        <begin position="225"/>
        <end position="566"/>
    </location>
</feature>
<evidence type="ECO:0000256" key="2">
    <source>
        <dbReference type="ARBA" id="ARBA00022927"/>
    </source>
</evidence>
<keyword evidence="2" id="KW-0653">Protein transport</keyword>
<keyword evidence="1" id="KW-0813">Transport</keyword>
<evidence type="ECO:0000256" key="3">
    <source>
        <dbReference type="PROSITE-ProRule" id="PRU01006"/>
    </source>
</evidence>
<dbReference type="PANTHER" id="PTHR12616:SF1">
    <property type="entry name" value="VACUOLAR PROTEIN SORTING-ASSOCIATED PROTEIN 41 HOMOLOG"/>
    <property type="match status" value="1"/>
</dbReference>
<feature type="compositionally biased region" description="Polar residues" evidence="4">
    <location>
        <begin position="110"/>
        <end position="119"/>
    </location>
</feature>
<dbReference type="FunFam" id="1.25.40.10:FF:000350">
    <property type="entry name" value="Vacuolar protein sorting-associated protein 41 homolog"/>
    <property type="match status" value="1"/>
</dbReference>
<evidence type="ECO:0000256" key="4">
    <source>
        <dbReference type="SAM" id="MobiDB-lite"/>
    </source>
</evidence>
<dbReference type="InterPro" id="IPR015943">
    <property type="entry name" value="WD40/YVTN_repeat-like_dom_sf"/>
</dbReference>
<dbReference type="SMART" id="SM00299">
    <property type="entry name" value="CLH"/>
    <property type="match status" value="1"/>
</dbReference>
<evidence type="ECO:0000313" key="6">
    <source>
        <dbReference type="EMBL" id="POY70745.1"/>
    </source>
</evidence>
<comment type="caution">
    <text evidence="6">The sequence shown here is derived from an EMBL/GenBank/DDBJ whole genome shotgun (WGS) entry which is preliminary data.</text>
</comment>
<sequence length="1143" mass="126836">MPGSSRGPPMVPLSLPLSPSRASTATSLSAVLSTGGSPPSRSPSRTRSSQSRAGPRDSTATSRASSWKGKDREMEQQVDVPETDGLLHAVTTEGSARVDRRLAPERPAALSSSPQSLQRDGNDDAEDSSSDGEGGDEDETDSSDSPPEGSAPQSPRSALEVDDRPPSVQSRGEDEGVDEDGSSGPTRKEEEESEAGSGAEVEGEEDASETEDDDDDEDEDEEPTLKYSRLEGSTAQIFSKDTASAIAVCDKYIIIGSHNGMIFVLSPEGRLLKRFRPHSATINDLSVDSTAEFVGSASMDGHVSIQSLTSNENHTFDMRRPMRCMALDPNYSKRNTRQFVSGGMAGSLVLSEKGWLGQKDVTLYSGEGPIWAAEWKGTLIAWASDAGVRIYDTATGQRITYISRSEDSPRADLFKCSFTWQDDRTLLIGWADVIKVAKIREREAKRVVPGLPSTTELFVEVTAIFQVDCMVSGIAPYGKKGDMLVLAYTTEEDYDDEAAGDRDAQRRKSANRPELRIISRDGEELSSDAISLRNYSRFQCRDYSLTPTSTGDGFLVVSPEDIVVARTRDETDHVSWLIAMQRYDEALKALDKLDASAGSGFDAADIGKRYLDFLVAADDYEKAASECPRILGINAKSWEDWIFLFAEKGRLDTIIPFVPTHDPQLGRLVYEMILAHFLRHNPEALLATTRSWPMEIYDVGAVLVAIRNQIEREPKSDTLMRAVAELYLRNRQPGKALPYFLRLRDPQAFVLVRDYNLFTDIQDQALELLDFDEELRREGREKERPEHSSPHGIAVDLLVEHTHSIPIPRVVAQLQDHRKYLYMYLDALFDKDPHLAFDYSDLQVDLYAEFKSEKLMEFLRASNYYSLERAYQICDSRDLVPEMVYLLGRMGDNKRALTLIIERLGDVQRAIDFAKEQNDTDLWEDLLKYCETKPRFIRGLLENVGVDVDPIRLIRRIQDGLEIPGLKPALIKILQDFQLQASISLMDGCKSILYGDSRKLALALHRGQTMGYLWTADTTDAQTGEPIFPHLTGGAVPSSLPFGVRFLSGSVLSGSSAFPVSDPASIETHSPVPPVTKRDHLVVASLLASFGNDEDEDDFAPLTTQQAVLSAMQNKVAAVKELRSRRQAEQQRRARRAVRVDVA</sequence>
<feature type="repeat" description="CHCR" evidence="3">
    <location>
        <begin position="798"/>
        <end position="939"/>
    </location>
</feature>
<dbReference type="Gene3D" id="2.130.10.10">
    <property type="entry name" value="YVTN repeat-like/Quinoprotein amine dehydrogenase"/>
    <property type="match status" value="1"/>
</dbReference>
<dbReference type="GO" id="GO:0009267">
    <property type="term" value="P:cellular response to starvation"/>
    <property type="evidence" value="ECO:0007669"/>
    <property type="project" value="TreeGrafter"/>
</dbReference>
<dbReference type="AlphaFoldDB" id="A0A2S5B1V6"/>
<dbReference type="GO" id="GO:0016236">
    <property type="term" value="P:macroautophagy"/>
    <property type="evidence" value="ECO:0007669"/>
    <property type="project" value="TreeGrafter"/>
</dbReference>
<keyword evidence="7" id="KW-1185">Reference proteome</keyword>
<feature type="compositionally biased region" description="Low complexity" evidence="4">
    <location>
        <begin position="12"/>
        <end position="52"/>
    </location>
</feature>
<feature type="compositionally biased region" description="Acidic residues" evidence="4">
    <location>
        <begin position="201"/>
        <end position="222"/>
    </location>
</feature>
<gene>
    <name evidence="6" type="ORF">BMF94_6155</name>
</gene>
<evidence type="ECO:0000259" key="5">
    <source>
        <dbReference type="Pfam" id="PF23411"/>
    </source>
</evidence>
<dbReference type="GO" id="GO:0030897">
    <property type="term" value="C:HOPS complex"/>
    <property type="evidence" value="ECO:0007669"/>
    <property type="project" value="TreeGrafter"/>
</dbReference>
<dbReference type="GO" id="GO:0005770">
    <property type="term" value="C:late endosome"/>
    <property type="evidence" value="ECO:0007669"/>
    <property type="project" value="TreeGrafter"/>
</dbReference>